<evidence type="ECO:0000313" key="5">
    <source>
        <dbReference type="EMBL" id="KPC49635.1"/>
    </source>
</evidence>
<dbReference type="Gene3D" id="1.10.10.10">
    <property type="entry name" value="Winged helix-like DNA-binding domain superfamily/Winged helix DNA-binding domain"/>
    <property type="match status" value="1"/>
</dbReference>
<keyword evidence="3" id="KW-0804">Transcription</keyword>
<evidence type="ECO:0000259" key="4">
    <source>
        <dbReference type="PROSITE" id="PS51063"/>
    </source>
</evidence>
<evidence type="ECO:0000256" key="1">
    <source>
        <dbReference type="ARBA" id="ARBA00023015"/>
    </source>
</evidence>
<dbReference type="RefSeq" id="WP_053939565.1">
    <property type="nucleotide sequence ID" value="NZ_LAQT01000036.1"/>
</dbReference>
<dbReference type="PROSITE" id="PS51063">
    <property type="entry name" value="HTH_CRP_2"/>
    <property type="match status" value="1"/>
</dbReference>
<comment type="caution">
    <text evidence="5">The sequence shown here is derived from an EMBL/GenBank/DDBJ whole genome shotgun (WGS) entry which is preliminary data.</text>
</comment>
<accession>A0A0N0GL98</accession>
<dbReference type="Pfam" id="PF00027">
    <property type="entry name" value="cNMP_binding"/>
    <property type="match status" value="1"/>
</dbReference>
<proteinExistence type="predicted"/>
<dbReference type="InterPro" id="IPR036390">
    <property type="entry name" value="WH_DNA-bd_sf"/>
</dbReference>
<dbReference type="EMBL" id="LAQT01000036">
    <property type="protein sequence ID" value="KPC49635.1"/>
    <property type="molecule type" value="Genomic_DNA"/>
</dbReference>
<dbReference type="InterPro" id="IPR000595">
    <property type="entry name" value="cNMP-bd_dom"/>
</dbReference>
<dbReference type="Gene3D" id="2.60.120.10">
    <property type="entry name" value="Jelly Rolls"/>
    <property type="match status" value="1"/>
</dbReference>
<evidence type="ECO:0000256" key="3">
    <source>
        <dbReference type="ARBA" id="ARBA00023163"/>
    </source>
</evidence>
<dbReference type="SUPFAM" id="SSF51206">
    <property type="entry name" value="cAMP-binding domain-like"/>
    <property type="match status" value="1"/>
</dbReference>
<evidence type="ECO:0000256" key="2">
    <source>
        <dbReference type="ARBA" id="ARBA00023125"/>
    </source>
</evidence>
<dbReference type="Pfam" id="PF13545">
    <property type="entry name" value="HTH_Crp_2"/>
    <property type="match status" value="1"/>
</dbReference>
<dbReference type="PRINTS" id="PR00034">
    <property type="entry name" value="HTHCRP"/>
</dbReference>
<dbReference type="InterPro" id="IPR018335">
    <property type="entry name" value="Tscrpt_reg_HTH_Crp-type_CS"/>
</dbReference>
<dbReference type="AlphaFoldDB" id="A0A0N0GL98"/>
<dbReference type="InterPro" id="IPR014710">
    <property type="entry name" value="RmlC-like_jellyroll"/>
</dbReference>
<feature type="domain" description="HTH crp-type" evidence="4">
    <location>
        <begin position="163"/>
        <end position="236"/>
    </location>
</feature>
<dbReference type="InterPro" id="IPR012318">
    <property type="entry name" value="HTH_CRP"/>
</dbReference>
<dbReference type="SMART" id="SM00419">
    <property type="entry name" value="HTH_CRP"/>
    <property type="match status" value="1"/>
</dbReference>
<dbReference type="GO" id="GO:0005829">
    <property type="term" value="C:cytosol"/>
    <property type="evidence" value="ECO:0007669"/>
    <property type="project" value="TreeGrafter"/>
</dbReference>
<dbReference type="PANTHER" id="PTHR24567">
    <property type="entry name" value="CRP FAMILY TRANSCRIPTIONAL REGULATORY PROTEIN"/>
    <property type="match status" value="1"/>
</dbReference>
<organism evidence="5 6">
    <name type="scientific">Amantichitinum ursilacus</name>
    <dbReference type="NCBI Taxonomy" id="857265"/>
    <lineage>
        <taxon>Bacteria</taxon>
        <taxon>Pseudomonadati</taxon>
        <taxon>Pseudomonadota</taxon>
        <taxon>Betaproteobacteria</taxon>
        <taxon>Neisseriales</taxon>
        <taxon>Chitinibacteraceae</taxon>
        <taxon>Amantichitinum</taxon>
    </lineage>
</organism>
<sequence>MNSRTCHETSALKHSQRHCSTCSLRELCLPVGLSSDELDSVADLVSRGRKLHRGEVLFRAHSPFENLYAVRLGSFKSSVLGVGGQEQITGFAMMGDLMGMDGIERNVYASDMVALEDSEVCTFPFSAMEALGLRIPALRRHLYRVLSREIRNDHGVMLLLGKMQADERVASFIRNLSLRHAQRGYSGSAFHLRMTREEIGSYLGLSLETVSRMFARLQQQGVLDVQGRLVSILDMDALAQIGAPCK</sequence>
<dbReference type="NCBIfam" id="NF008365">
    <property type="entry name" value="PRK11161.1"/>
    <property type="match status" value="1"/>
</dbReference>
<dbReference type="OrthoDB" id="7643467at2"/>
<dbReference type="GO" id="GO:0003700">
    <property type="term" value="F:DNA-binding transcription factor activity"/>
    <property type="evidence" value="ECO:0007669"/>
    <property type="project" value="InterPro"/>
</dbReference>
<reference evidence="5 6" key="1">
    <citation type="submission" date="2015-07" db="EMBL/GenBank/DDBJ databases">
        <title>Draft genome sequence of the Amantichitinum ursilacus IGB-41, a new chitin-degrading bacterium.</title>
        <authorList>
            <person name="Kirstahler P."/>
            <person name="Guenther M."/>
            <person name="Grumaz C."/>
            <person name="Rupp S."/>
            <person name="Zibek S."/>
            <person name="Sohn K."/>
        </authorList>
    </citation>
    <scope>NUCLEOTIDE SEQUENCE [LARGE SCALE GENOMIC DNA]</scope>
    <source>
        <strain evidence="5 6">IGB-41</strain>
    </source>
</reference>
<keyword evidence="6" id="KW-1185">Reference proteome</keyword>
<dbReference type="InterPro" id="IPR018490">
    <property type="entry name" value="cNMP-bd_dom_sf"/>
</dbReference>
<dbReference type="CDD" id="cd00092">
    <property type="entry name" value="HTH_CRP"/>
    <property type="match status" value="1"/>
</dbReference>
<dbReference type="PROSITE" id="PS00042">
    <property type="entry name" value="HTH_CRP_1"/>
    <property type="match status" value="1"/>
</dbReference>
<dbReference type="PATRIC" id="fig|857265.3.peg.4090"/>
<dbReference type="InterPro" id="IPR036388">
    <property type="entry name" value="WH-like_DNA-bd_sf"/>
</dbReference>
<keyword evidence="1" id="KW-0805">Transcription regulation</keyword>
<evidence type="ECO:0000313" key="6">
    <source>
        <dbReference type="Proteomes" id="UP000037939"/>
    </source>
</evidence>
<dbReference type="PANTHER" id="PTHR24567:SF75">
    <property type="entry name" value="FUMARATE AND NITRATE REDUCTION REGULATORY PROTEIN"/>
    <property type="match status" value="1"/>
</dbReference>
<dbReference type="CDD" id="cd00038">
    <property type="entry name" value="CAP_ED"/>
    <property type="match status" value="1"/>
</dbReference>
<dbReference type="GO" id="GO:0003677">
    <property type="term" value="F:DNA binding"/>
    <property type="evidence" value="ECO:0007669"/>
    <property type="project" value="UniProtKB-KW"/>
</dbReference>
<dbReference type="FunFam" id="1.10.10.10:FF:000028">
    <property type="entry name" value="Fumarate/nitrate reduction transcriptional regulator Fnr"/>
    <property type="match status" value="1"/>
</dbReference>
<dbReference type="SUPFAM" id="SSF46785">
    <property type="entry name" value="Winged helix' DNA-binding domain"/>
    <property type="match status" value="1"/>
</dbReference>
<keyword evidence="2" id="KW-0238">DNA-binding</keyword>
<name>A0A0N0GL98_9NEIS</name>
<dbReference type="STRING" id="857265.WG78_19970"/>
<dbReference type="Proteomes" id="UP000037939">
    <property type="component" value="Unassembled WGS sequence"/>
</dbReference>
<dbReference type="InterPro" id="IPR050397">
    <property type="entry name" value="Env_Response_Regulators"/>
</dbReference>
<protein>
    <submittedName>
        <fullName evidence="5">Transcriptional activator protein Anr</fullName>
    </submittedName>
</protein>
<dbReference type="SMART" id="SM00100">
    <property type="entry name" value="cNMP"/>
    <property type="match status" value="1"/>
</dbReference>
<gene>
    <name evidence="5" type="primary">anr_2</name>
    <name evidence="5" type="ORF">WG78_19970</name>
</gene>